<feature type="binding site" evidence="9">
    <location>
        <position position="157"/>
    </location>
    <ligand>
        <name>GTP</name>
        <dbReference type="ChEBI" id="CHEBI:37565"/>
    </ligand>
</feature>
<dbReference type="SUPFAM" id="SSF142695">
    <property type="entry name" value="RibA-like"/>
    <property type="match status" value="1"/>
</dbReference>
<reference evidence="12" key="1">
    <citation type="journal article" date="2019" name="Int. J. Syst. Evol. Microbiol.">
        <title>The Global Catalogue of Microorganisms (GCM) 10K type strain sequencing project: providing services to taxonomists for standard genome sequencing and annotation.</title>
        <authorList>
            <consortium name="The Broad Institute Genomics Platform"/>
            <consortium name="The Broad Institute Genome Sequencing Center for Infectious Disease"/>
            <person name="Wu L."/>
            <person name="Ma J."/>
        </authorList>
    </citation>
    <scope>NUCLEOTIDE SEQUENCE [LARGE SCALE GENOMIC DNA]</scope>
    <source>
        <strain evidence="12">CGMCC 1.10131</strain>
    </source>
</reference>
<evidence type="ECO:0000256" key="8">
    <source>
        <dbReference type="ARBA" id="ARBA00049295"/>
    </source>
</evidence>
<dbReference type="InterPro" id="IPR036144">
    <property type="entry name" value="RibA-like_sf"/>
</dbReference>
<feature type="binding site" evidence="9">
    <location>
        <position position="79"/>
    </location>
    <ligand>
        <name>GTP</name>
        <dbReference type="ChEBI" id="CHEBI:37565"/>
    </ligand>
</feature>
<feature type="domain" description="GTP cyclohydrolase II" evidence="10">
    <location>
        <begin position="27"/>
        <end position="176"/>
    </location>
</feature>
<evidence type="ECO:0000256" key="5">
    <source>
        <dbReference type="ARBA" id="ARBA00022801"/>
    </source>
</evidence>
<protein>
    <recommendedName>
        <fullName evidence="9">GTP cyclohydrolase-2</fullName>
        <ecNumber evidence="9">3.5.4.25</ecNumber>
    </recommendedName>
    <alternativeName>
        <fullName evidence="9">GTP cyclohydrolase II</fullName>
    </alternativeName>
</protein>
<keyword evidence="4 9" id="KW-0547">Nucleotide-binding</keyword>
<evidence type="ECO:0000256" key="4">
    <source>
        <dbReference type="ARBA" id="ARBA00022741"/>
    </source>
</evidence>
<dbReference type="Proteomes" id="UP000651977">
    <property type="component" value="Unassembled WGS sequence"/>
</dbReference>
<feature type="binding site" evidence="9">
    <location>
        <position position="122"/>
    </location>
    <ligand>
        <name>GTP</name>
        <dbReference type="ChEBI" id="CHEBI:37565"/>
    </ligand>
</feature>
<dbReference type="InterPro" id="IPR000926">
    <property type="entry name" value="RibA"/>
</dbReference>
<feature type="binding site" evidence="9">
    <location>
        <position position="74"/>
    </location>
    <ligand>
        <name>Zn(2+)</name>
        <dbReference type="ChEBI" id="CHEBI:29105"/>
        <note>catalytic</note>
    </ligand>
</feature>
<feature type="active site" description="Proton acceptor" evidence="9">
    <location>
        <position position="134"/>
    </location>
</feature>
<feature type="binding site" evidence="9">
    <location>
        <begin position="58"/>
        <end position="62"/>
    </location>
    <ligand>
        <name>GTP</name>
        <dbReference type="ChEBI" id="CHEBI:37565"/>
    </ligand>
</feature>
<evidence type="ECO:0000256" key="1">
    <source>
        <dbReference type="ARBA" id="ARBA00004853"/>
    </source>
</evidence>
<organism evidence="11 12">
    <name type="scientific">Agarivorans gilvus</name>
    <dbReference type="NCBI Taxonomy" id="680279"/>
    <lineage>
        <taxon>Bacteria</taxon>
        <taxon>Pseudomonadati</taxon>
        <taxon>Pseudomonadota</taxon>
        <taxon>Gammaproteobacteria</taxon>
        <taxon>Alteromonadales</taxon>
        <taxon>Alteromonadaceae</taxon>
        <taxon>Agarivorans</taxon>
    </lineage>
</organism>
<sequence>MNQPAKISQIRTRVPFQVGRRSDIPAEMLSFTDLKTDKEHVALVFKQADSLQDTPLVRIHSECLTGDVFGSSRCDCGEQLNEAIEKMAEQGGIILYMRQEGRGIGLYNKLDAYQLQIKGIDTYSANNQLGFDDDLRDFAEAAQMLKAMGVSQLKLLSNNPRKQAALEQHGIKVTEMQSTGVYRKQDNHYYLETKATRGKHRLKLTKDMQPS</sequence>
<keyword evidence="5 9" id="KW-0378">Hydrolase</keyword>
<feature type="binding site" evidence="9">
    <location>
        <position position="162"/>
    </location>
    <ligand>
        <name>GTP</name>
        <dbReference type="ChEBI" id="CHEBI:37565"/>
    </ligand>
</feature>
<gene>
    <name evidence="9 11" type="primary">ribA</name>
    <name evidence="11" type="ORF">GCM10007414_38440</name>
</gene>
<keyword evidence="2 9" id="KW-0686">Riboflavin biosynthesis</keyword>
<keyword evidence="3 9" id="KW-0479">Metal-binding</keyword>
<keyword evidence="12" id="KW-1185">Reference proteome</keyword>
<proteinExistence type="inferred from homology"/>
<feature type="binding site" evidence="9">
    <location>
        <begin position="100"/>
        <end position="102"/>
    </location>
    <ligand>
        <name>GTP</name>
        <dbReference type="ChEBI" id="CHEBI:37565"/>
    </ligand>
</feature>
<dbReference type="PANTHER" id="PTHR21327:SF18">
    <property type="entry name" value="3,4-DIHYDROXY-2-BUTANONE 4-PHOSPHATE SYNTHASE"/>
    <property type="match status" value="1"/>
</dbReference>
<accession>A0ABQ1I7F5</accession>
<dbReference type="Pfam" id="PF00925">
    <property type="entry name" value="GTP_cyclohydro2"/>
    <property type="match status" value="1"/>
</dbReference>
<feature type="active site" description="Nucleophile" evidence="9">
    <location>
        <position position="136"/>
    </location>
</feature>
<comment type="caution">
    <text evidence="11">The sequence shown here is derived from an EMBL/GenBank/DDBJ whole genome shotgun (WGS) entry which is preliminary data.</text>
</comment>
<keyword evidence="7 9" id="KW-0342">GTP-binding</keyword>
<dbReference type="Gene3D" id="3.40.50.10990">
    <property type="entry name" value="GTP cyclohydrolase II"/>
    <property type="match status" value="1"/>
</dbReference>
<evidence type="ECO:0000313" key="11">
    <source>
        <dbReference type="EMBL" id="GGB21366.1"/>
    </source>
</evidence>
<evidence type="ECO:0000256" key="3">
    <source>
        <dbReference type="ARBA" id="ARBA00022723"/>
    </source>
</evidence>
<dbReference type="InterPro" id="IPR032677">
    <property type="entry name" value="GTP_cyclohydro_II"/>
</dbReference>
<evidence type="ECO:0000256" key="7">
    <source>
        <dbReference type="ARBA" id="ARBA00023134"/>
    </source>
</evidence>
<comment type="function">
    <text evidence="9">Catalyzes the conversion of GTP to 2,5-diamino-6-ribosylamino-4(3H)-pyrimidinone 5'-phosphate (DARP), formate and pyrophosphate.</text>
</comment>
<feature type="binding site" evidence="9">
    <location>
        <position position="63"/>
    </location>
    <ligand>
        <name>Zn(2+)</name>
        <dbReference type="ChEBI" id="CHEBI:29105"/>
        <note>catalytic</note>
    </ligand>
</feature>
<comment type="pathway">
    <text evidence="1 9">Cofactor biosynthesis; riboflavin biosynthesis; 5-amino-6-(D-ribitylamino)uracil from GTP: step 1/4.</text>
</comment>
<evidence type="ECO:0000259" key="10">
    <source>
        <dbReference type="Pfam" id="PF00925"/>
    </source>
</evidence>
<dbReference type="EMBL" id="BMDY01000041">
    <property type="protein sequence ID" value="GGB21366.1"/>
    <property type="molecule type" value="Genomic_DNA"/>
</dbReference>
<dbReference type="CDD" id="cd00641">
    <property type="entry name" value="GTP_cyclohydro2"/>
    <property type="match status" value="1"/>
</dbReference>
<feature type="binding site" evidence="9">
    <location>
        <position position="76"/>
    </location>
    <ligand>
        <name>Zn(2+)</name>
        <dbReference type="ChEBI" id="CHEBI:29105"/>
        <note>catalytic</note>
    </ligand>
</feature>
<name>A0ABQ1I7F5_9ALTE</name>
<dbReference type="NCBIfam" id="NF001591">
    <property type="entry name" value="PRK00393.1"/>
    <property type="match status" value="1"/>
</dbReference>
<comment type="cofactor">
    <cofactor evidence="9">
        <name>Zn(2+)</name>
        <dbReference type="ChEBI" id="CHEBI:29105"/>
    </cofactor>
    <text evidence="9">Binds 1 zinc ion per subunit.</text>
</comment>
<comment type="similarity">
    <text evidence="9">Belongs to the GTP cyclohydrolase II family.</text>
</comment>
<evidence type="ECO:0000256" key="6">
    <source>
        <dbReference type="ARBA" id="ARBA00022833"/>
    </source>
</evidence>
<dbReference type="EC" id="3.5.4.25" evidence="9"/>
<keyword evidence="6 9" id="KW-0862">Zinc</keyword>
<evidence type="ECO:0000313" key="12">
    <source>
        <dbReference type="Proteomes" id="UP000651977"/>
    </source>
</evidence>
<evidence type="ECO:0000256" key="9">
    <source>
        <dbReference type="HAMAP-Rule" id="MF_00179"/>
    </source>
</evidence>
<comment type="catalytic activity">
    <reaction evidence="8 9">
        <text>GTP + 4 H2O = 2,5-diamino-6-hydroxy-4-(5-phosphoribosylamino)-pyrimidine + formate + 2 phosphate + 3 H(+)</text>
        <dbReference type="Rhea" id="RHEA:23704"/>
        <dbReference type="ChEBI" id="CHEBI:15377"/>
        <dbReference type="ChEBI" id="CHEBI:15378"/>
        <dbReference type="ChEBI" id="CHEBI:15740"/>
        <dbReference type="ChEBI" id="CHEBI:37565"/>
        <dbReference type="ChEBI" id="CHEBI:43474"/>
        <dbReference type="ChEBI" id="CHEBI:58614"/>
        <dbReference type="EC" id="3.5.4.25"/>
    </reaction>
</comment>
<dbReference type="HAMAP" id="MF_00179">
    <property type="entry name" value="RibA"/>
    <property type="match status" value="1"/>
</dbReference>
<dbReference type="PANTHER" id="PTHR21327">
    <property type="entry name" value="GTP CYCLOHYDROLASE II-RELATED"/>
    <property type="match status" value="1"/>
</dbReference>
<evidence type="ECO:0000256" key="2">
    <source>
        <dbReference type="ARBA" id="ARBA00022619"/>
    </source>
</evidence>